<dbReference type="Proteomes" id="UP001057402">
    <property type="component" value="Chromosome 3"/>
</dbReference>
<evidence type="ECO:0000313" key="1">
    <source>
        <dbReference type="EMBL" id="KAI4380193.1"/>
    </source>
</evidence>
<gene>
    <name evidence="1" type="ORF">MLD38_006412</name>
</gene>
<organism evidence="1 2">
    <name type="scientific">Melastoma candidum</name>
    <dbReference type="NCBI Taxonomy" id="119954"/>
    <lineage>
        <taxon>Eukaryota</taxon>
        <taxon>Viridiplantae</taxon>
        <taxon>Streptophyta</taxon>
        <taxon>Embryophyta</taxon>
        <taxon>Tracheophyta</taxon>
        <taxon>Spermatophyta</taxon>
        <taxon>Magnoliopsida</taxon>
        <taxon>eudicotyledons</taxon>
        <taxon>Gunneridae</taxon>
        <taxon>Pentapetalae</taxon>
        <taxon>rosids</taxon>
        <taxon>malvids</taxon>
        <taxon>Myrtales</taxon>
        <taxon>Melastomataceae</taxon>
        <taxon>Melastomatoideae</taxon>
        <taxon>Melastomateae</taxon>
        <taxon>Melastoma</taxon>
    </lineage>
</organism>
<name>A0ACB9RRZ4_9MYRT</name>
<proteinExistence type="predicted"/>
<sequence length="461" mass="50060">MLSFSSSQLLVALLLIIYVGSILVSSHSREVTGRQDYIGASLLPSSHPEKATGRKSTLPVIHRDGHSHPRSSSEQSRDIVQIIRLDNERVAFIQSKFRGVDQTLSSGKVRLGAILGAGNYVVNISLGTPKRGLTVAFDTGSALTWTQCLPCVVSCYRQVNLIFDPSRSSSYRNVSCASTTCAQIASGTSVPPSCSGSTCLYGIIYGDSSYSNGFFATEKLTLSPTDKINNFQFGCGQDNQGLFGSLDGLMGLSRDRISIVEQTASKYGRIFSYCLPDTSTPTGYLSLGAGGRSSAAFTPMLTLSEPSFYGVKLVAINIEGKRLPISPTVFSRAGTIIDSGTVITRLPRTAYRALRTAFRQAMRRYLRARPPPGLILDTCYNLRRSINPHIPSVTFTFGGDVNINLTRNNLLYTISRSCECLAFTGNSDDSSMGIYGNVQQLKFEVTFNLPRRQIGFVPNSC</sequence>
<evidence type="ECO:0000313" key="2">
    <source>
        <dbReference type="Proteomes" id="UP001057402"/>
    </source>
</evidence>
<dbReference type="EMBL" id="CM042882">
    <property type="protein sequence ID" value="KAI4380193.1"/>
    <property type="molecule type" value="Genomic_DNA"/>
</dbReference>
<protein>
    <submittedName>
        <fullName evidence="1">Uncharacterized protein</fullName>
    </submittedName>
</protein>
<comment type="caution">
    <text evidence="1">The sequence shown here is derived from an EMBL/GenBank/DDBJ whole genome shotgun (WGS) entry which is preliminary data.</text>
</comment>
<reference evidence="2" key="1">
    <citation type="journal article" date="2023" name="Front. Plant Sci.">
        <title>Chromosomal-level genome assembly of Melastoma candidum provides insights into trichome evolution.</title>
        <authorList>
            <person name="Zhong Y."/>
            <person name="Wu W."/>
            <person name="Sun C."/>
            <person name="Zou P."/>
            <person name="Liu Y."/>
            <person name="Dai S."/>
            <person name="Zhou R."/>
        </authorList>
    </citation>
    <scope>NUCLEOTIDE SEQUENCE [LARGE SCALE GENOMIC DNA]</scope>
</reference>
<keyword evidence="2" id="KW-1185">Reference proteome</keyword>
<accession>A0ACB9RRZ4</accession>